<dbReference type="AlphaFoldDB" id="A0A0U1KWZ3"/>
<proteinExistence type="predicted"/>
<reference evidence="3" key="1">
    <citation type="submission" date="2015-03" db="EMBL/GenBank/DDBJ databases">
        <authorList>
            <person name="Nijsse Bart"/>
        </authorList>
    </citation>
    <scope>NUCLEOTIDE SEQUENCE [LARGE SCALE GENOMIC DNA]</scope>
</reference>
<evidence type="ECO:0000256" key="1">
    <source>
        <dbReference type="SAM" id="MobiDB-lite"/>
    </source>
</evidence>
<feature type="compositionally biased region" description="Basic and acidic residues" evidence="1">
    <location>
        <begin position="29"/>
        <end position="40"/>
    </location>
</feature>
<protein>
    <submittedName>
        <fullName evidence="2">Uncharacterized protein</fullName>
    </submittedName>
</protein>
<dbReference type="EMBL" id="CTRP01000004">
    <property type="protein sequence ID" value="CQR71453.1"/>
    <property type="molecule type" value="Genomic_DNA"/>
</dbReference>
<evidence type="ECO:0000313" key="3">
    <source>
        <dbReference type="Proteomes" id="UP000049855"/>
    </source>
</evidence>
<sequence>MGNIYDDNSKSAHGPSGLEQRHQGPYGGKETDHLSNKDAGKVFPQMKDIKARPKQ</sequence>
<organism evidence="2 3">
    <name type="scientific">Sporomusa ovata</name>
    <dbReference type="NCBI Taxonomy" id="2378"/>
    <lineage>
        <taxon>Bacteria</taxon>
        <taxon>Bacillati</taxon>
        <taxon>Bacillota</taxon>
        <taxon>Negativicutes</taxon>
        <taxon>Selenomonadales</taxon>
        <taxon>Sporomusaceae</taxon>
        <taxon>Sporomusa</taxon>
    </lineage>
</organism>
<dbReference type="Proteomes" id="UP000049855">
    <property type="component" value="Unassembled WGS sequence"/>
</dbReference>
<name>A0A0U1KWZ3_9FIRM</name>
<gene>
    <name evidence="2" type="ORF">SpAn4DRAFT_3958</name>
</gene>
<feature type="region of interest" description="Disordered" evidence="1">
    <location>
        <begin position="1"/>
        <end position="55"/>
    </location>
</feature>
<keyword evidence="3" id="KW-1185">Reference proteome</keyword>
<evidence type="ECO:0000313" key="2">
    <source>
        <dbReference type="EMBL" id="CQR71453.1"/>
    </source>
</evidence>
<accession>A0A0U1KWZ3</accession>